<proteinExistence type="inferred from homology"/>
<dbReference type="Gene3D" id="1.10.10.10">
    <property type="entry name" value="Winged helix-like DNA-binding domain superfamily/Winged helix DNA-binding domain"/>
    <property type="match status" value="1"/>
</dbReference>
<dbReference type="InterPro" id="IPR013249">
    <property type="entry name" value="RNA_pol_sigma70_r4_t2"/>
</dbReference>
<evidence type="ECO:0000256" key="1">
    <source>
        <dbReference type="ARBA" id="ARBA00010641"/>
    </source>
</evidence>
<evidence type="ECO:0000313" key="8">
    <source>
        <dbReference type="Proteomes" id="UP000037425"/>
    </source>
</evidence>
<dbReference type="CDD" id="cd06171">
    <property type="entry name" value="Sigma70_r4"/>
    <property type="match status" value="1"/>
</dbReference>
<dbReference type="InterPro" id="IPR014284">
    <property type="entry name" value="RNA_pol_sigma-70_dom"/>
</dbReference>
<protein>
    <submittedName>
        <fullName evidence="7">RNA polymerase sigma70</fullName>
    </submittedName>
</protein>
<dbReference type="GO" id="GO:0003677">
    <property type="term" value="F:DNA binding"/>
    <property type="evidence" value="ECO:0007669"/>
    <property type="project" value="InterPro"/>
</dbReference>
<dbReference type="SUPFAM" id="SSF88946">
    <property type="entry name" value="Sigma2 domain of RNA polymerase sigma factors"/>
    <property type="match status" value="1"/>
</dbReference>
<dbReference type="SUPFAM" id="SSF88659">
    <property type="entry name" value="Sigma3 and sigma4 domains of RNA polymerase sigma factors"/>
    <property type="match status" value="1"/>
</dbReference>
<dbReference type="Proteomes" id="UP000037425">
    <property type="component" value="Unassembled WGS sequence"/>
</dbReference>
<dbReference type="InterPro" id="IPR039425">
    <property type="entry name" value="RNA_pol_sigma-70-like"/>
</dbReference>
<dbReference type="GO" id="GO:0006352">
    <property type="term" value="P:DNA-templated transcription initiation"/>
    <property type="evidence" value="ECO:0007669"/>
    <property type="project" value="InterPro"/>
</dbReference>
<dbReference type="EMBL" id="LGAP01000002">
    <property type="protein sequence ID" value="KOF21261.1"/>
    <property type="molecule type" value="Genomic_DNA"/>
</dbReference>
<feature type="domain" description="RNA polymerase sigma-70 region 2" evidence="5">
    <location>
        <begin position="16"/>
        <end position="79"/>
    </location>
</feature>
<comment type="similarity">
    <text evidence="1">Belongs to the sigma-70 factor family. ECF subfamily.</text>
</comment>
<accession>A0A0L8C2Y8</accession>
<keyword evidence="3" id="KW-0731">Sigma factor</keyword>
<evidence type="ECO:0000256" key="3">
    <source>
        <dbReference type="ARBA" id="ARBA00023082"/>
    </source>
</evidence>
<dbReference type="AlphaFoldDB" id="A0A0L8C2Y8"/>
<dbReference type="Gene3D" id="1.10.1740.10">
    <property type="match status" value="1"/>
</dbReference>
<dbReference type="OrthoDB" id="9803470at2"/>
<keyword evidence="4" id="KW-0804">Transcription</keyword>
<feature type="domain" description="RNA polymerase sigma factor 70 region 4 type 2" evidence="6">
    <location>
        <begin position="108"/>
        <end position="160"/>
    </location>
</feature>
<dbReference type="GO" id="GO:0016987">
    <property type="term" value="F:sigma factor activity"/>
    <property type="evidence" value="ECO:0007669"/>
    <property type="project" value="UniProtKB-KW"/>
</dbReference>
<gene>
    <name evidence="7" type="ORF">AC244_07860</name>
</gene>
<dbReference type="InterPro" id="IPR007627">
    <property type="entry name" value="RNA_pol_sigma70_r2"/>
</dbReference>
<dbReference type="PANTHER" id="PTHR43133">
    <property type="entry name" value="RNA POLYMERASE ECF-TYPE SIGMA FACTO"/>
    <property type="match status" value="1"/>
</dbReference>
<dbReference type="InterPro" id="IPR013324">
    <property type="entry name" value="RNA_pol_sigma_r3/r4-like"/>
</dbReference>
<dbReference type="Pfam" id="PF04542">
    <property type="entry name" value="Sigma70_r2"/>
    <property type="match status" value="1"/>
</dbReference>
<evidence type="ECO:0000256" key="4">
    <source>
        <dbReference type="ARBA" id="ARBA00023163"/>
    </source>
</evidence>
<dbReference type="PATRIC" id="fig|106592.7.peg.3224"/>
<dbReference type="NCBIfam" id="TIGR02937">
    <property type="entry name" value="sigma70-ECF"/>
    <property type="match status" value="1"/>
</dbReference>
<organism evidence="7 8">
    <name type="scientific">Ensifer adhaerens</name>
    <name type="common">Sinorhizobium morelense</name>
    <dbReference type="NCBI Taxonomy" id="106592"/>
    <lineage>
        <taxon>Bacteria</taxon>
        <taxon>Pseudomonadati</taxon>
        <taxon>Pseudomonadota</taxon>
        <taxon>Alphaproteobacteria</taxon>
        <taxon>Hyphomicrobiales</taxon>
        <taxon>Rhizobiaceae</taxon>
        <taxon>Sinorhizobium/Ensifer group</taxon>
        <taxon>Ensifer</taxon>
    </lineage>
</organism>
<evidence type="ECO:0000259" key="6">
    <source>
        <dbReference type="Pfam" id="PF08281"/>
    </source>
</evidence>
<sequence length="172" mass="19462">MRPAAETKDFRRDLVSLLPKLRRFAMTLTRNAHDADDLVQEACERAITRSHLWNGEGRLESWIYAMTRNLWVDEIRKRKVRTGSGTIDVSDQDELSVEASAEKAVYANQLQKMILSMPEGLASTFLLVNVEGHSYRETADILGIPIGTVMSRLSTARLRLAAMISENTERRA</sequence>
<evidence type="ECO:0000259" key="5">
    <source>
        <dbReference type="Pfam" id="PF04542"/>
    </source>
</evidence>
<dbReference type="InterPro" id="IPR013325">
    <property type="entry name" value="RNA_pol_sigma_r2"/>
</dbReference>
<evidence type="ECO:0000256" key="2">
    <source>
        <dbReference type="ARBA" id="ARBA00023015"/>
    </source>
</evidence>
<evidence type="ECO:0000313" key="7">
    <source>
        <dbReference type="EMBL" id="KOF21261.1"/>
    </source>
</evidence>
<keyword evidence="2" id="KW-0805">Transcription regulation</keyword>
<dbReference type="PANTHER" id="PTHR43133:SF25">
    <property type="entry name" value="RNA POLYMERASE SIGMA FACTOR RFAY-RELATED"/>
    <property type="match status" value="1"/>
</dbReference>
<comment type="caution">
    <text evidence="7">The sequence shown here is derived from an EMBL/GenBank/DDBJ whole genome shotgun (WGS) entry which is preliminary data.</text>
</comment>
<dbReference type="RefSeq" id="WP_053248203.1">
    <property type="nucleotide sequence ID" value="NZ_LGAP01000002.1"/>
</dbReference>
<reference evidence="8" key="1">
    <citation type="submission" date="2015-07" db="EMBL/GenBank/DDBJ databases">
        <title>Whole genome sequence of an Ensifer adhaerens strain isolated from a cave pool in the Wind Cave National Park.</title>
        <authorList>
            <person name="Eng W.W.H."/>
            <person name="Gan H.M."/>
            <person name="Barton H.A."/>
            <person name="Savka M.A."/>
        </authorList>
    </citation>
    <scope>NUCLEOTIDE SEQUENCE [LARGE SCALE GENOMIC DNA]</scope>
    <source>
        <strain evidence="8">SD006</strain>
    </source>
</reference>
<dbReference type="InterPro" id="IPR036388">
    <property type="entry name" value="WH-like_DNA-bd_sf"/>
</dbReference>
<name>A0A0L8C2Y8_ENSAD</name>
<dbReference type="Pfam" id="PF08281">
    <property type="entry name" value="Sigma70_r4_2"/>
    <property type="match status" value="1"/>
</dbReference>